<dbReference type="SUPFAM" id="SSF143800">
    <property type="entry name" value="L28p-like"/>
    <property type="match status" value="1"/>
</dbReference>
<comment type="subunit">
    <text evidence="1">Part of the 50S ribosomal subunit.</text>
</comment>
<dbReference type="Proteomes" id="UP000010793">
    <property type="component" value="Chromosome"/>
</dbReference>
<dbReference type="AlphaFoldDB" id="A0A3B6VKB7"/>
<organism evidence="4 5">
    <name type="scientific">Brachyspira pilosicoli P43/6/78</name>
    <dbReference type="NCBI Taxonomy" id="1042417"/>
    <lineage>
        <taxon>Bacteria</taxon>
        <taxon>Pseudomonadati</taxon>
        <taxon>Spirochaetota</taxon>
        <taxon>Spirochaetia</taxon>
        <taxon>Brachyspirales</taxon>
        <taxon>Brachyspiraceae</taxon>
        <taxon>Brachyspira</taxon>
    </lineage>
</organism>
<dbReference type="KEGG" id="bpip:BPP43_05515"/>
<dbReference type="Pfam" id="PF01197">
    <property type="entry name" value="Ribosomal_L31"/>
    <property type="match status" value="1"/>
</dbReference>
<gene>
    <name evidence="4" type="ORF">BPP43_05515</name>
</gene>
<evidence type="ECO:0000313" key="5">
    <source>
        <dbReference type="Proteomes" id="UP000010793"/>
    </source>
</evidence>
<keyword evidence="3" id="KW-0687">Ribonucleoprotein</keyword>
<dbReference type="InterPro" id="IPR034704">
    <property type="entry name" value="Ribosomal_bL28/bL31-like_sf"/>
</dbReference>
<dbReference type="GO" id="GO:0003735">
    <property type="term" value="F:structural constituent of ribosome"/>
    <property type="evidence" value="ECO:0007669"/>
    <property type="project" value="InterPro"/>
</dbReference>
<evidence type="ECO:0000313" key="4">
    <source>
        <dbReference type="EMBL" id="AGA66353.1"/>
    </source>
</evidence>
<keyword evidence="2 4" id="KW-0689">Ribosomal protein</keyword>
<accession>A0A3B6VKB7</accession>
<dbReference type="InterPro" id="IPR002150">
    <property type="entry name" value="Ribosomal_bL31"/>
</dbReference>
<evidence type="ECO:0000256" key="2">
    <source>
        <dbReference type="ARBA" id="ARBA00022980"/>
    </source>
</evidence>
<evidence type="ECO:0000256" key="3">
    <source>
        <dbReference type="ARBA" id="ARBA00023274"/>
    </source>
</evidence>
<dbReference type="GO" id="GO:1990904">
    <property type="term" value="C:ribonucleoprotein complex"/>
    <property type="evidence" value="ECO:0007669"/>
    <property type="project" value="UniProtKB-KW"/>
</dbReference>
<dbReference type="Gene3D" id="4.10.80.400">
    <property type="match status" value="1"/>
</dbReference>
<protein>
    <submittedName>
        <fullName evidence="4">50S ribosomal protein L31</fullName>
    </submittedName>
</protein>
<dbReference type="EMBL" id="CP002873">
    <property type="protein sequence ID" value="AGA66353.1"/>
    <property type="molecule type" value="Genomic_DNA"/>
</dbReference>
<evidence type="ECO:0000256" key="1">
    <source>
        <dbReference type="ARBA" id="ARBA00011838"/>
    </source>
</evidence>
<dbReference type="GO" id="GO:0006412">
    <property type="term" value="P:translation"/>
    <property type="evidence" value="ECO:0007669"/>
    <property type="project" value="InterPro"/>
</dbReference>
<sequence>MKKNIHPEYYETDVNCACGANFKIHSVQKNFTR</sequence>
<keyword evidence="5" id="KW-1185">Reference proteome</keyword>
<dbReference type="RefSeq" id="WP_015274368.1">
    <property type="nucleotide sequence ID" value="NC_019908.1"/>
</dbReference>
<reference evidence="4 5" key="1">
    <citation type="journal article" date="2013" name="Genome Announc.">
        <title>Complete Genome Sequence of the Porcine Strain Brachyspira pilosicoli P43/6/78(T.).</title>
        <authorList>
            <person name="Lin C."/>
            <person name="den Bakker H.C."/>
            <person name="Suzuki H."/>
            <person name="Lefebure T."/>
            <person name="Ponnala L."/>
            <person name="Sun Q."/>
            <person name="Stanhope M.J."/>
            <person name="Wiedmann M."/>
            <person name="Duhamel G.E."/>
        </authorList>
    </citation>
    <scope>NUCLEOTIDE SEQUENCE [LARGE SCALE GENOMIC DNA]</scope>
    <source>
        <strain evidence="4 5">P43/6/78</strain>
    </source>
</reference>
<name>A0A3B6VKB7_BRAPL</name>
<proteinExistence type="predicted"/>
<dbReference type="GO" id="GO:0005840">
    <property type="term" value="C:ribosome"/>
    <property type="evidence" value="ECO:0007669"/>
    <property type="project" value="UniProtKB-KW"/>
</dbReference>